<dbReference type="InterPro" id="IPR010706">
    <property type="entry name" value="Fatty_acid_cis-trans_isomerase"/>
</dbReference>
<dbReference type="Proteomes" id="UP000478837">
    <property type="component" value="Unassembled WGS sequence"/>
</dbReference>
<dbReference type="RefSeq" id="WP_163112039.1">
    <property type="nucleotide sequence ID" value="NZ_JAAAWP010000007.1"/>
</dbReference>
<gene>
    <name evidence="1" type="ORF">GTW09_11650</name>
</gene>
<sequence>MNKWVTSISFILALSVGSGLYHYFQAPLKAKSLPISAPKASEIVDYHSQVKPVLAQRCVVCHACYDAPCQLKMGSFSGIERGANKARVYDGERLVEANLTRLFEDGHTLAQWRDKDFFPVVSDSPKETSENFSSKEYQSSAKDNLSSSVIAHLLQLKQDNRAETEGTTPSQLNKEKYPLNINRSYQCPTIDDIGTYKQDYPLWGMPYALPAINEKENTLILNWIAQGARGNDDIVLTNAHLKKIEEWERFLNADDLKSQLMSRYLFEHLFLVHLHFSAEQPTQFFKLVRSSTAPGTPVEGIFTRRPFDEPDVERVYYRLVPEKQTLVHKSHMPVLLNEQRMKKWQRWFLNDNYAVTELPSYKPKEASNPFITFAQIPINARYKYMLDEAQNTIMQFIKGPVCRGQMALNVINDHFWVVFSEPELDLVQNNGEFIQQALQNIELPAEEQSNALPTAWMNYAAMEREYLTAKSNFIDTQIKNKLSIDLNLLWDGENNNENLALTIFRHNDAASVVKGLVGETPQTAWVLTYPLFERIHYLLVAGYDVYGNVGHQLNSRMYMDFLRMEGEFNFLSFLPNKTREEVRSKWYRGSVSEVEEFVYKGNTSNIKTDIEYQTKAPYQELLNKIKAKFDDTLSRRHSLENGFNSKEALNSFKRINAMQGTNVSLLPESTIVRVFDKDSNSEHFYTMLRHSAHTNISHLFNEEDRRLPEEDTVTIASGFMTSHPNAFLQIELSELPNFANRINKMGSEPEGSPRI</sequence>
<evidence type="ECO:0000313" key="2">
    <source>
        <dbReference type="Proteomes" id="UP000478837"/>
    </source>
</evidence>
<proteinExistence type="predicted"/>
<dbReference type="EMBL" id="JAAAWP010000007">
    <property type="protein sequence ID" value="NDW22179.1"/>
    <property type="molecule type" value="Genomic_DNA"/>
</dbReference>
<comment type="caution">
    <text evidence="1">The sequence shown here is derived from an EMBL/GenBank/DDBJ whole genome shotgun (WGS) entry which is preliminary data.</text>
</comment>
<keyword evidence="2" id="KW-1185">Reference proteome</keyword>
<reference evidence="1 2" key="1">
    <citation type="submission" date="2020-01" db="EMBL/GenBank/DDBJ databases">
        <title>Genomes of bacteria type strains.</title>
        <authorList>
            <person name="Chen J."/>
            <person name="Zhu S."/>
            <person name="Yang J."/>
        </authorList>
    </citation>
    <scope>NUCLEOTIDE SEQUENCE [LARGE SCALE GENOMIC DNA]</scope>
    <source>
        <strain evidence="1 2">LMG 22958</strain>
    </source>
</reference>
<dbReference type="Pfam" id="PF06934">
    <property type="entry name" value="CTI"/>
    <property type="match status" value="1"/>
</dbReference>
<accession>A0A6L9MVB3</accession>
<evidence type="ECO:0000313" key="1">
    <source>
        <dbReference type="EMBL" id="NDW22179.1"/>
    </source>
</evidence>
<name>A0A6L9MVB3_9ALTE</name>
<organism evidence="1 2">
    <name type="scientific">Alteromonas hispanica</name>
    <dbReference type="NCBI Taxonomy" id="315421"/>
    <lineage>
        <taxon>Bacteria</taxon>
        <taxon>Pseudomonadati</taxon>
        <taxon>Pseudomonadota</taxon>
        <taxon>Gammaproteobacteria</taxon>
        <taxon>Alteromonadales</taxon>
        <taxon>Alteromonadaceae</taxon>
        <taxon>Alteromonas/Salinimonas group</taxon>
        <taxon>Alteromonas</taxon>
    </lineage>
</organism>
<evidence type="ECO:0008006" key="3">
    <source>
        <dbReference type="Google" id="ProtNLM"/>
    </source>
</evidence>
<dbReference type="AlphaFoldDB" id="A0A6L9MVB3"/>
<protein>
    <recommendedName>
        <fullName evidence="3">9-hexadecenoic acid cis-trans isomerase</fullName>
    </recommendedName>
</protein>